<dbReference type="Proteomes" id="UP000605259">
    <property type="component" value="Unassembled WGS sequence"/>
</dbReference>
<reference evidence="4" key="1">
    <citation type="journal article" date="2014" name="Int. J. Syst. Evol. Microbiol.">
        <title>Complete genome sequence of Corynebacterium casei LMG S-19264T (=DSM 44701T), isolated from a smear-ripened cheese.</title>
        <authorList>
            <consortium name="US DOE Joint Genome Institute (JGI-PGF)"/>
            <person name="Walter F."/>
            <person name="Albersmeier A."/>
            <person name="Kalinowski J."/>
            <person name="Ruckert C."/>
        </authorList>
    </citation>
    <scope>NUCLEOTIDE SEQUENCE</scope>
    <source>
        <strain evidence="4">CGMCC 1.12698</strain>
    </source>
</reference>
<dbReference type="AlphaFoldDB" id="A0A917ENC7"/>
<dbReference type="InterPro" id="IPR000182">
    <property type="entry name" value="GNAT_dom"/>
</dbReference>
<name>A0A917ENC7_9BACI</name>
<dbReference type="SUPFAM" id="SSF55729">
    <property type="entry name" value="Acyl-CoA N-acyltransferases (Nat)"/>
    <property type="match status" value="1"/>
</dbReference>
<dbReference type="InterPro" id="IPR017274">
    <property type="entry name" value="YlbP"/>
</dbReference>
<dbReference type="Pfam" id="PF00583">
    <property type="entry name" value="Acetyltransf_1"/>
    <property type="match status" value="1"/>
</dbReference>
<reference evidence="4" key="2">
    <citation type="submission" date="2020-09" db="EMBL/GenBank/DDBJ databases">
        <authorList>
            <person name="Sun Q."/>
            <person name="Zhou Y."/>
        </authorList>
    </citation>
    <scope>NUCLEOTIDE SEQUENCE</scope>
    <source>
        <strain evidence="4">CGMCC 1.12698</strain>
    </source>
</reference>
<dbReference type="PIRSF" id="PIRSF037732">
    <property type="entry name" value="YlbP_prd"/>
    <property type="match status" value="1"/>
</dbReference>
<dbReference type="RefSeq" id="WP_188387813.1">
    <property type="nucleotide sequence ID" value="NZ_BMFK01000001.1"/>
</dbReference>
<dbReference type="GO" id="GO:0016747">
    <property type="term" value="F:acyltransferase activity, transferring groups other than amino-acyl groups"/>
    <property type="evidence" value="ECO:0007669"/>
    <property type="project" value="InterPro"/>
</dbReference>
<keyword evidence="5" id="KW-1185">Reference proteome</keyword>
<evidence type="ECO:0000313" key="4">
    <source>
        <dbReference type="EMBL" id="GGE66352.1"/>
    </source>
</evidence>
<feature type="domain" description="N-acetyltransferase" evidence="3">
    <location>
        <begin position="6"/>
        <end position="153"/>
    </location>
</feature>
<evidence type="ECO:0000259" key="3">
    <source>
        <dbReference type="PROSITE" id="PS51186"/>
    </source>
</evidence>
<dbReference type="InterPro" id="IPR016181">
    <property type="entry name" value="Acyl_CoA_acyltransferase"/>
</dbReference>
<gene>
    <name evidence="4" type="ORF">GCM10007140_15690</name>
</gene>
<dbReference type="PROSITE" id="PS51186">
    <property type="entry name" value="GNAT"/>
    <property type="match status" value="1"/>
</dbReference>
<organism evidence="4 5">
    <name type="scientific">Priestia taiwanensis</name>
    <dbReference type="NCBI Taxonomy" id="1347902"/>
    <lineage>
        <taxon>Bacteria</taxon>
        <taxon>Bacillati</taxon>
        <taxon>Bacillota</taxon>
        <taxon>Bacilli</taxon>
        <taxon>Bacillales</taxon>
        <taxon>Bacillaceae</taxon>
        <taxon>Priestia</taxon>
    </lineage>
</organism>
<dbReference type="NCBIfam" id="NF010241">
    <property type="entry name" value="PRK13688.1"/>
    <property type="match status" value="1"/>
</dbReference>
<dbReference type="Gene3D" id="3.40.630.30">
    <property type="match status" value="1"/>
</dbReference>
<evidence type="ECO:0000313" key="5">
    <source>
        <dbReference type="Proteomes" id="UP000605259"/>
    </source>
</evidence>
<dbReference type="EMBL" id="BMFK01000001">
    <property type="protein sequence ID" value="GGE66352.1"/>
    <property type="molecule type" value="Genomic_DNA"/>
</dbReference>
<dbReference type="CDD" id="cd04301">
    <property type="entry name" value="NAT_SF"/>
    <property type="match status" value="1"/>
</dbReference>
<proteinExistence type="predicted"/>
<keyword evidence="1" id="KW-0808">Transferase</keyword>
<accession>A0A917ENC7</accession>
<comment type="caution">
    <text evidence="4">The sequence shown here is derived from an EMBL/GenBank/DDBJ whole genome shotgun (WGS) entry which is preliminary data.</text>
</comment>
<evidence type="ECO:0000256" key="1">
    <source>
        <dbReference type="ARBA" id="ARBA00022679"/>
    </source>
</evidence>
<keyword evidence="2" id="KW-0012">Acyltransferase</keyword>
<evidence type="ECO:0000256" key="2">
    <source>
        <dbReference type="ARBA" id="ARBA00023315"/>
    </source>
</evidence>
<sequence>MFTPKVERLLINYKTLEEFKNFNGNGVQELCMYEDLRANLIDNDSESPFYGIFFGDSLIARMSLYEINTPLSTTLMSYHTHVELYKLEVLSDFHRKGLGSTLVQFAKKLNMPIKAISRAKSDEFWLKQGFSKVEGEDEFYVWTPPLYTGEDRDSATNFELT</sequence>
<protein>
    <submittedName>
        <fullName evidence="4">N-acetyltransferase</fullName>
    </submittedName>
</protein>